<organism evidence="3 4">
    <name type="scientific">Glacieibacterium arshaanense</name>
    <dbReference type="NCBI Taxonomy" id="2511025"/>
    <lineage>
        <taxon>Bacteria</taxon>
        <taxon>Pseudomonadati</taxon>
        <taxon>Pseudomonadota</taxon>
        <taxon>Alphaproteobacteria</taxon>
        <taxon>Sphingomonadales</taxon>
        <taxon>Sphingosinicellaceae</taxon>
        <taxon>Glacieibacterium</taxon>
    </lineage>
</organism>
<dbReference type="AlphaFoldDB" id="A0A4Y9EL30"/>
<accession>A0A4Y9EL30</accession>
<gene>
    <name evidence="3" type="ORF">EUV02_12755</name>
</gene>
<dbReference type="Pfam" id="PF13181">
    <property type="entry name" value="TPR_8"/>
    <property type="match status" value="1"/>
</dbReference>
<dbReference type="InterPro" id="IPR026634">
    <property type="entry name" value="TPST-like"/>
</dbReference>
<keyword evidence="4" id="KW-1185">Reference proteome</keyword>
<keyword evidence="2" id="KW-0802">TPR repeat</keyword>
<dbReference type="Proteomes" id="UP000297737">
    <property type="component" value="Unassembled WGS sequence"/>
</dbReference>
<dbReference type="InterPro" id="IPR027417">
    <property type="entry name" value="P-loop_NTPase"/>
</dbReference>
<dbReference type="InterPro" id="IPR011990">
    <property type="entry name" value="TPR-like_helical_dom_sf"/>
</dbReference>
<keyword evidence="1 3" id="KW-0808">Transferase</keyword>
<dbReference type="Gene3D" id="1.25.40.10">
    <property type="entry name" value="Tetratricopeptide repeat domain"/>
    <property type="match status" value="2"/>
</dbReference>
<dbReference type="SUPFAM" id="SSF52540">
    <property type="entry name" value="P-loop containing nucleoside triphosphate hydrolases"/>
    <property type="match status" value="1"/>
</dbReference>
<dbReference type="Pfam" id="PF13469">
    <property type="entry name" value="Sulfotransfer_3"/>
    <property type="match status" value="1"/>
</dbReference>
<evidence type="ECO:0000313" key="4">
    <source>
        <dbReference type="Proteomes" id="UP000297737"/>
    </source>
</evidence>
<name>A0A4Y9EL30_9SPHN</name>
<dbReference type="PANTHER" id="PTHR12788:SF10">
    <property type="entry name" value="PROTEIN-TYROSINE SULFOTRANSFERASE"/>
    <property type="match status" value="1"/>
</dbReference>
<dbReference type="PANTHER" id="PTHR12788">
    <property type="entry name" value="PROTEIN-TYROSINE SULFOTRANSFERASE 2"/>
    <property type="match status" value="1"/>
</dbReference>
<reference evidence="3 4" key="1">
    <citation type="submission" date="2019-02" db="EMBL/GenBank/DDBJ databases">
        <title>Polymorphobacter sp. isolated from the lake at the Tibet of China.</title>
        <authorList>
            <person name="Li A."/>
        </authorList>
    </citation>
    <scope>NUCLEOTIDE SEQUENCE [LARGE SCALE GENOMIC DNA]</scope>
    <source>
        <strain evidence="3 4">DJ1R-1</strain>
    </source>
</reference>
<dbReference type="Pfam" id="PF14559">
    <property type="entry name" value="TPR_19"/>
    <property type="match status" value="2"/>
</dbReference>
<dbReference type="Gene3D" id="3.40.50.300">
    <property type="entry name" value="P-loop containing nucleotide triphosphate hydrolases"/>
    <property type="match status" value="1"/>
</dbReference>
<sequence length="646" mass="70897">MAAEQARAILEAAPGHAQARLFLGIAQRRSGDVAAALATLAALARVAPGNVDVVFEYGITLAEAGRGDQARAALSEATRLRPGHAEAWRALGDQHALAGDSEAADAAYALQIRASVTEPALLQAATALGENKLAVAEGLLRAYLKEKPADAAAIRMFAEVAARLGRYGDAENLLARCLEIAPGFVAARNNYASVLHRANKSEAALVQIDQLLARDPRNPGMRNLKAAVLARIGQFEGAIELYSSVLADYPNQPKAWMSYGHTLKTVGRLADSITAYRTAIEQAPQLGEVWWSLANLKTFRFTDADVAAMQGQLARDDISDEDRFHLDFALGKAFEDAKAYEQSFAHYAKANALRRQSVRYDAADLTEHVARSKAFFTPAFFADRVGQGCAARDPIFVVGLPRAGSTLIEQILSSHSQVEGTTELPDIIWTANRIGERKLRSERSQYPEAMAELSADEIAALGQAYLDSTRIQRQTGRPLFIDKMPNNFQHVGLIATILPDAKIIDARRHPMGGCFAGFKQHFARGQNFSYSLEDIGRYYADYVELMAHYDRVLPGRVHRVFYEDMVADSETQIRALLDYCGLPFEAACLSFHETERAVRTPSSEQVRQPIYTAGVELWQHYDKWLGPLRATLGSVLDSYPAVPFDE</sequence>
<dbReference type="EMBL" id="SIHO01000003">
    <property type="protein sequence ID" value="TFU01502.1"/>
    <property type="molecule type" value="Genomic_DNA"/>
</dbReference>
<dbReference type="SMART" id="SM00028">
    <property type="entry name" value="TPR"/>
    <property type="match status" value="7"/>
</dbReference>
<comment type="caution">
    <text evidence="3">The sequence shown here is derived from an EMBL/GenBank/DDBJ whole genome shotgun (WGS) entry which is preliminary data.</text>
</comment>
<proteinExistence type="predicted"/>
<feature type="repeat" description="TPR" evidence="2">
    <location>
        <begin position="253"/>
        <end position="286"/>
    </location>
</feature>
<evidence type="ECO:0000256" key="1">
    <source>
        <dbReference type="ARBA" id="ARBA00022679"/>
    </source>
</evidence>
<dbReference type="InterPro" id="IPR019734">
    <property type="entry name" value="TPR_rpt"/>
</dbReference>
<dbReference type="GO" id="GO:0008476">
    <property type="term" value="F:protein-tyrosine sulfotransferase activity"/>
    <property type="evidence" value="ECO:0007669"/>
    <property type="project" value="InterPro"/>
</dbReference>
<dbReference type="OrthoDB" id="9800698at2"/>
<evidence type="ECO:0000313" key="3">
    <source>
        <dbReference type="EMBL" id="TFU01502.1"/>
    </source>
</evidence>
<dbReference type="PROSITE" id="PS50005">
    <property type="entry name" value="TPR"/>
    <property type="match status" value="1"/>
</dbReference>
<protein>
    <submittedName>
        <fullName evidence="3">Sulfotransferase family protein</fullName>
    </submittedName>
</protein>
<evidence type="ECO:0000256" key="2">
    <source>
        <dbReference type="PROSITE-ProRule" id="PRU00339"/>
    </source>
</evidence>
<dbReference type="SUPFAM" id="SSF48452">
    <property type="entry name" value="TPR-like"/>
    <property type="match status" value="2"/>
</dbReference>